<sequence>MVGSPKKSHNGNSQLELNPYKFVPLNFNVMNEINSPLPLGIYKGNNEIISSKQIEELEPKILNMEILPTYLLLNSDKTGISSPEITHQVKSDDKQDKVSQKNGIPLLEKVDLEVILDKDNDLMYIPYSYSHMNQYSIDLNTSKLATNKYDMSIQDVLRQATGATTLEFALNCRAMGIGLYKATAGEITQIAINSFTKNCKRILFGGHLFKVIITPYKQREICDNHAYPIMSLELEDSSESFYGNVIDNKDGSYIISFICKKAVPHRIDIFARNGKDPIGGSPYIVEVSPGETCAETSWASGEGLEYYSIDGTLNLFEIHAMDRMENPVKHGGDKFDIKGIGGIKIQQIIDLRNGIYEVYYSVPMRNLEDFKEIRVKLNGRDIKTPIFHPKKKLNESFEIDDIKEDKCKKSYLSSLLPFDHRSIDVKPTYTLALLLKHLAEMKKTGIDFKTSIPNLMPFPPYYDVNELRNILNRLNYGNIDDSIIINDALLTSELENYKYNILKNAAMKLTYHQEILDELSESLRLHCSSGKDYYEKLKVDELKLETELKEITDYQQKMFATYSCLQQGGIDSLPVSFEIEDPEQIRLRQRKDRIFYRRIHNALNEKFNQIKSRTYVFEQERQEYTKSLHDTLVNRQKSIKSAQKSYYKILNELEKKYLQLVKKQIRRQDLYKNLRSESLHVYEGLESKKSIDKNLKNSKIYLLNSQEREQSTKSDSDQSFNQSSNIEGRFCIKRRYNNYSCLVLSDPSSPAFWFAEGSYLNKTKDNNREEKSSLIDENSWISCPSSVSVTYSTLVQPTQSTNIKNKTRLTKLNTFNNNELCRTSLSPSLPPPQDPMLPSEWLNQVEESPWIKYPPNPSSLSTRGFGDIKTHQPSNNNIDYNDDLEDNPKLLSDLMWDKDFIVNLHSNAKTNEDFKVISNTWDKHLDNNRKYRGKVFTSKIKQLEDVPPRPGEKSEYIPIDILDNIQDDNIKWKNLHYTIERKNKDCIPWEFLNELAEMNEIPENKYSNVSDLHKFIVETKCLGSKPADYIK</sequence>
<dbReference type="SMART" id="SM00557">
    <property type="entry name" value="IG_FLMN"/>
    <property type="match status" value="1"/>
</dbReference>
<dbReference type="Proteomes" id="UP000186804">
    <property type="component" value="Unassembled WGS sequence"/>
</dbReference>
<evidence type="ECO:0000256" key="1">
    <source>
        <dbReference type="PROSITE-ProRule" id="PRU00087"/>
    </source>
</evidence>
<dbReference type="InterPro" id="IPR017868">
    <property type="entry name" value="Filamin/ABP280_repeat-like"/>
</dbReference>
<proteinExistence type="predicted"/>
<gene>
    <name evidence="2" type="ORF">cand_025870</name>
</gene>
<organism evidence="2 3">
    <name type="scientific">Cryptosporidium andersoni</name>
    <dbReference type="NCBI Taxonomy" id="117008"/>
    <lineage>
        <taxon>Eukaryota</taxon>
        <taxon>Sar</taxon>
        <taxon>Alveolata</taxon>
        <taxon>Apicomplexa</taxon>
        <taxon>Conoidasida</taxon>
        <taxon>Coccidia</taxon>
        <taxon>Eucoccidiorida</taxon>
        <taxon>Eimeriorina</taxon>
        <taxon>Cryptosporidiidae</taxon>
        <taxon>Cryptosporidium</taxon>
    </lineage>
</organism>
<dbReference type="RefSeq" id="XP_067066539.1">
    <property type="nucleotide sequence ID" value="XM_067212816.1"/>
</dbReference>
<reference evidence="2 3" key="1">
    <citation type="submission" date="2016-10" db="EMBL/GenBank/DDBJ databases">
        <title>Reductive evolution of mitochondrial metabolism and differential evolution of invasion-related proteins in Cryptosporidium.</title>
        <authorList>
            <person name="Liu S."/>
            <person name="Roellig D.M."/>
            <person name="Guo Y."/>
            <person name="Li N."/>
            <person name="Frace M.A."/>
            <person name="Tang K."/>
            <person name="Zhang L."/>
            <person name="Feng Y."/>
            <person name="Xiao L."/>
        </authorList>
    </citation>
    <scope>NUCLEOTIDE SEQUENCE [LARGE SCALE GENOMIC DNA]</scope>
    <source>
        <strain evidence="2">30847</strain>
    </source>
</reference>
<dbReference type="VEuPathDB" id="CryptoDB:cand_025870"/>
<dbReference type="OrthoDB" id="342730at2759"/>
<evidence type="ECO:0000313" key="2">
    <source>
        <dbReference type="EMBL" id="OII71171.1"/>
    </source>
</evidence>
<dbReference type="EMBL" id="LRBS01000124">
    <property type="protein sequence ID" value="OII71171.1"/>
    <property type="molecule type" value="Genomic_DNA"/>
</dbReference>
<dbReference type="InterPro" id="IPR014756">
    <property type="entry name" value="Ig_E-set"/>
</dbReference>
<protein>
    <submittedName>
        <fullName evidence="2">Uncharacterized protein</fullName>
    </submittedName>
</protein>
<accession>A0A1J4MCF4</accession>
<dbReference type="SUPFAM" id="SSF81296">
    <property type="entry name" value="E set domains"/>
    <property type="match status" value="1"/>
</dbReference>
<evidence type="ECO:0000313" key="3">
    <source>
        <dbReference type="Proteomes" id="UP000186804"/>
    </source>
</evidence>
<dbReference type="AlphaFoldDB" id="A0A1J4MCF4"/>
<dbReference type="Gene3D" id="2.60.40.10">
    <property type="entry name" value="Immunoglobulins"/>
    <property type="match status" value="2"/>
</dbReference>
<dbReference type="GeneID" id="92366771"/>
<keyword evidence="3" id="KW-1185">Reference proteome</keyword>
<dbReference type="InterPro" id="IPR001298">
    <property type="entry name" value="Filamin/ABP280_rpt"/>
</dbReference>
<feature type="repeat" description="Filamin" evidence="1">
    <location>
        <begin position="173"/>
        <end position="287"/>
    </location>
</feature>
<dbReference type="PROSITE" id="PS50194">
    <property type="entry name" value="FILAMIN_REPEAT"/>
    <property type="match status" value="1"/>
</dbReference>
<dbReference type="InterPro" id="IPR013783">
    <property type="entry name" value="Ig-like_fold"/>
</dbReference>
<comment type="caution">
    <text evidence="2">The sequence shown here is derived from an EMBL/GenBank/DDBJ whole genome shotgun (WGS) entry which is preliminary data.</text>
</comment>
<name>A0A1J4MCF4_9CRYT</name>
<dbReference type="Pfam" id="PF00630">
    <property type="entry name" value="Filamin"/>
    <property type="match status" value="1"/>
</dbReference>